<dbReference type="GO" id="GO:0006508">
    <property type="term" value="P:proteolysis"/>
    <property type="evidence" value="ECO:0007669"/>
    <property type="project" value="InterPro"/>
</dbReference>
<evidence type="ECO:0000313" key="2">
    <source>
        <dbReference type="EMBL" id="TWT64965.1"/>
    </source>
</evidence>
<accession>A0A5C5XSE6</accession>
<dbReference type="Pfam" id="PF00326">
    <property type="entry name" value="Peptidase_S9"/>
    <property type="match status" value="1"/>
</dbReference>
<keyword evidence="3" id="KW-1185">Reference proteome</keyword>
<dbReference type="GO" id="GO:0008236">
    <property type="term" value="F:serine-type peptidase activity"/>
    <property type="evidence" value="ECO:0007669"/>
    <property type="project" value="InterPro"/>
</dbReference>
<dbReference type="EMBL" id="SJPK01000008">
    <property type="protein sequence ID" value="TWT64965.1"/>
    <property type="molecule type" value="Genomic_DNA"/>
</dbReference>
<evidence type="ECO:0000259" key="1">
    <source>
        <dbReference type="Pfam" id="PF00326"/>
    </source>
</evidence>
<evidence type="ECO:0000313" key="3">
    <source>
        <dbReference type="Proteomes" id="UP000318053"/>
    </source>
</evidence>
<dbReference type="OrthoDB" id="265201at2"/>
<dbReference type="InterPro" id="IPR001375">
    <property type="entry name" value="Peptidase_S9_cat"/>
</dbReference>
<dbReference type="SUPFAM" id="SSF53474">
    <property type="entry name" value="alpha/beta-Hydrolases"/>
    <property type="match status" value="1"/>
</dbReference>
<dbReference type="Proteomes" id="UP000318053">
    <property type="component" value="Unassembled WGS sequence"/>
</dbReference>
<dbReference type="InterPro" id="IPR029058">
    <property type="entry name" value="AB_hydrolase_fold"/>
</dbReference>
<proteinExistence type="predicted"/>
<dbReference type="AlphaFoldDB" id="A0A5C5XSE6"/>
<comment type="caution">
    <text evidence="2">The sequence shown here is derived from an EMBL/GenBank/DDBJ whole genome shotgun (WGS) entry which is preliminary data.</text>
</comment>
<sequence length="104" mass="11207">MLVWLPAYHRFPALEIDQESAAADSPLLHVTADDAPTLLLAGVQDELVPISHSRNIQAALEEAGVANQLIEFKDAGHGFTGQDAQRAIAATVDWFEQHIGKPAP</sequence>
<feature type="domain" description="Peptidase S9 prolyl oligopeptidase catalytic" evidence="1">
    <location>
        <begin position="19"/>
        <end position="101"/>
    </location>
</feature>
<dbReference type="Gene3D" id="3.40.50.1820">
    <property type="entry name" value="alpha/beta hydrolase"/>
    <property type="match status" value="1"/>
</dbReference>
<protein>
    <submittedName>
        <fullName evidence="2">Prolyl oligopeptidase family protein</fullName>
    </submittedName>
</protein>
<organism evidence="2 3">
    <name type="scientific">Allorhodopirellula solitaria</name>
    <dbReference type="NCBI Taxonomy" id="2527987"/>
    <lineage>
        <taxon>Bacteria</taxon>
        <taxon>Pseudomonadati</taxon>
        <taxon>Planctomycetota</taxon>
        <taxon>Planctomycetia</taxon>
        <taxon>Pirellulales</taxon>
        <taxon>Pirellulaceae</taxon>
        <taxon>Allorhodopirellula</taxon>
    </lineage>
</organism>
<dbReference type="RefSeq" id="WP_146392245.1">
    <property type="nucleotide sequence ID" value="NZ_SJPK01000008.1"/>
</dbReference>
<reference evidence="2 3" key="1">
    <citation type="submission" date="2019-02" db="EMBL/GenBank/DDBJ databases">
        <title>Deep-cultivation of Planctomycetes and their phenomic and genomic characterization uncovers novel biology.</title>
        <authorList>
            <person name="Wiegand S."/>
            <person name="Jogler M."/>
            <person name="Boedeker C."/>
            <person name="Pinto D."/>
            <person name="Vollmers J."/>
            <person name="Rivas-Marin E."/>
            <person name="Kohn T."/>
            <person name="Peeters S.H."/>
            <person name="Heuer A."/>
            <person name="Rast P."/>
            <person name="Oberbeckmann S."/>
            <person name="Bunk B."/>
            <person name="Jeske O."/>
            <person name="Meyerdierks A."/>
            <person name="Storesund J.E."/>
            <person name="Kallscheuer N."/>
            <person name="Luecker S."/>
            <person name="Lage O.M."/>
            <person name="Pohl T."/>
            <person name="Merkel B.J."/>
            <person name="Hornburger P."/>
            <person name="Mueller R.-W."/>
            <person name="Bruemmer F."/>
            <person name="Labrenz M."/>
            <person name="Spormann A.M."/>
            <person name="Op Den Camp H."/>
            <person name="Overmann J."/>
            <person name="Amann R."/>
            <person name="Jetten M.S.M."/>
            <person name="Mascher T."/>
            <person name="Medema M.H."/>
            <person name="Devos D.P."/>
            <person name="Kaster A.-K."/>
            <person name="Ovreas L."/>
            <person name="Rohde M."/>
            <person name="Galperin M.Y."/>
            <person name="Jogler C."/>
        </authorList>
    </citation>
    <scope>NUCLEOTIDE SEQUENCE [LARGE SCALE GENOMIC DNA]</scope>
    <source>
        <strain evidence="2 3">CA85</strain>
    </source>
</reference>
<name>A0A5C5XSE6_9BACT</name>
<gene>
    <name evidence="2" type="ORF">CA85_33100</name>
</gene>